<dbReference type="UniPathway" id="UPA00665"/>
<keyword evidence="8 9" id="KW-0472">Membrane</keyword>
<dbReference type="Pfam" id="PF01252">
    <property type="entry name" value="Peptidase_A8"/>
    <property type="match status" value="1"/>
</dbReference>
<name>A0A7X3CRW2_9BACL</name>
<dbReference type="GO" id="GO:0004190">
    <property type="term" value="F:aspartic-type endopeptidase activity"/>
    <property type="evidence" value="ECO:0007669"/>
    <property type="project" value="UniProtKB-UniRule"/>
</dbReference>
<evidence type="ECO:0000313" key="12">
    <source>
        <dbReference type="EMBL" id="MUG71170.1"/>
    </source>
</evidence>
<feature type="active site" evidence="9">
    <location>
        <position position="111"/>
    </location>
</feature>
<dbReference type="EC" id="3.4.23.36" evidence="9"/>
<comment type="caution">
    <text evidence="9">Lacks conserved residue(s) required for the propagation of feature annotation.</text>
</comment>
<keyword evidence="13" id="KW-1185">Reference proteome</keyword>
<comment type="catalytic activity">
    <reaction evidence="9 10">
        <text>Release of signal peptides from bacterial membrane prolipoproteins. Hydrolyzes -Xaa-Yaa-Zaa-|-(S,diacylglyceryl)Cys-, in which Xaa is hydrophobic (preferably Leu), and Yaa (Ala or Ser) and Zaa (Gly or Ala) have small, neutral side chains.</text>
        <dbReference type="EC" id="3.4.23.36"/>
    </reaction>
</comment>
<dbReference type="AlphaFoldDB" id="A0A7X3CRW2"/>
<dbReference type="InterPro" id="IPR001872">
    <property type="entry name" value="Peptidase_A8"/>
</dbReference>
<evidence type="ECO:0000313" key="13">
    <source>
        <dbReference type="Proteomes" id="UP000450917"/>
    </source>
</evidence>
<comment type="pathway">
    <text evidence="9">Protein modification; lipoprotein biosynthesis (signal peptide cleavage).</text>
</comment>
<evidence type="ECO:0000256" key="11">
    <source>
        <dbReference type="RuleBase" id="RU004181"/>
    </source>
</evidence>
<dbReference type="HAMAP" id="MF_00161">
    <property type="entry name" value="LspA"/>
    <property type="match status" value="1"/>
</dbReference>
<evidence type="ECO:0000256" key="8">
    <source>
        <dbReference type="ARBA" id="ARBA00023136"/>
    </source>
</evidence>
<keyword evidence="6 9" id="KW-0378">Hydrolase</keyword>
<keyword evidence="3 9" id="KW-0645">Protease</keyword>
<dbReference type="GO" id="GO:0005886">
    <property type="term" value="C:plasma membrane"/>
    <property type="evidence" value="ECO:0007669"/>
    <property type="project" value="UniProtKB-SubCell"/>
</dbReference>
<evidence type="ECO:0000256" key="9">
    <source>
        <dbReference type="HAMAP-Rule" id="MF_00161"/>
    </source>
</evidence>
<comment type="subcellular location">
    <subcellularLocation>
        <location evidence="9">Cell membrane</location>
        <topology evidence="9">Multi-pass membrane protein</topology>
    </subcellularLocation>
</comment>
<feature type="active site" evidence="9">
    <location>
        <position position="124"/>
    </location>
</feature>
<feature type="transmembrane region" description="Helical" evidence="9">
    <location>
        <begin position="85"/>
        <end position="106"/>
    </location>
</feature>
<dbReference type="PANTHER" id="PTHR33695">
    <property type="entry name" value="LIPOPROTEIN SIGNAL PEPTIDASE"/>
    <property type="match status" value="1"/>
</dbReference>
<reference evidence="12 13" key="1">
    <citation type="submission" date="2019-11" db="EMBL/GenBank/DDBJ databases">
        <title>Draft genome sequences of five Paenibacillus species of dairy origin.</title>
        <authorList>
            <person name="Olajide A.M."/>
            <person name="Chen S."/>
            <person name="Lapointe G."/>
        </authorList>
    </citation>
    <scope>NUCLEOTIDE SEQUENCE [LARGE SCALE GENOMIC DNA]</scope>
    <source>
        <strain evidence="12 13">2CS3</strain>
    </source>
</reference>
<evidence type="ECO:0000256" key="2">
    <source>
        <dbReference type="ARBA" id="ARBA00022475"/>
    </source>
</evidence>
<evidence type="ECO:0000256" key="10">
    <source>
        <dbReference type="RuleBase" id="RU000594"/>
    </source>
</evidence>
<proteinExistence type="inferred from homology"/>
<dbReference type="NCBIfam" id="TIGR00077">
    <property type="entry name" value="lspA"/>
    <property type="match status" value="1"/>
</dbReference>
<comment type="caution">
    <text evidence="12">The sequence shown here is derived from an EMBL/GenBank/DDBJ whole genome shotgun (WGS) entry which is preliminary data.</text>
</comment>
<sequence length="155" mass="17055">MRYYGIVIAAIGIDQATKLWVRFHMHLGETLVIWQDVLHFTYYRNSGAAGSTFQGYGRYFIIPAVLFVLYMAYARKQGQLKNGMAEAGAALLVGGAIGNAIDRAVFGWVTDFVDNGRGILNLADIAIQVGVLLLLADAVRDFIVSRRGRKSNPLT</sequence>
<dbReference type="PRINTS" id="PR00781">
    <property type="entry name" value="LIPOSIGPTASE"/>
</dbReference>
<dbReference type="GO" id="GO:0006508">
    <property type="term" value="P:proteolysis"/>
    <property type="evidence" value="ECO:0007669"/>
    <property type="project" value="UniProtKB-KW"/>
</dbReference>
<protein>
    <recommendedName>
        <fullName evidence="9">Lipoprotein signal peptidase</fullName>
        <ecNumber evidence="9">3.4.23.36</ecNumber>
    </recommendedName>
    <alternativeName>
        <fullName evidence="9">Prolipoprotein signal peptidase</fullName>
    </alternativeName>
    <alternativeName>
        <fullName evidence="9">Signal peptidase II</fullName>
        <shortName evidence="9">SPase II</shortName>
    </alternativeName>
</protein>
<evidence type="ECO:0000256" key="7">
    <source>
        <dbReference type="ARBA" id="ARBA00022989"/>
    </source>
</evidence>
<dbReference type="EMBL" id="WNZX01000007">
    <property type="protein sequence ID" value="MUG71170.1"/>
    <property type="molecule type" value="Genomic_DNA"/>
</dbReference>
<dbReference type="PANTHER" id="PTHR33695:SF1">
    <property type="entry name" value="LIPOPROTEIN SIGNAL PEPTIDASE"/>
    <property type="match status" value="1"/>
</dbReference>
<evidence type="ECO:0000256" key="5">
    <source>
        <dbReference type="ARBA" id="ARBA00022750"/>
    </source>
</evidence>
<gene>
    <name evidence="9 12" type="primary">lspA</name>
    <name evidence="12" type="ORF">GNP93_10790</name>
</gene>
<evidence type="ECO:0000256" key="6">
    <source>
        <dbReference type="ARBA" id="ARBA00022801"/>
    </source>
</evidence>
<evidence type="ECO:0000256" key="4">
    <source>
        <dbReference type="ARBA" id="ARBA00022692"/>
    </source>
</evidence>
<organism evidence="12 13">
    <name type="scientific">Paenibacillus validus</name>
    <dbReference type="NCBI Taxonomy" id="44253"/>
    <lineage>
        <taxon>Bacteria</taxon>
        <taxon>Bacillati</taxon>
        <taxon>Bacillota</taxon>
        <taxon>Bacilli</taxon>
        <taxon>Bacillales</taxon>
        <taxon>Paenibacillaceae</taxon>
        <taxon>Paenibacillus</taxon>
    </lineage>
</organism>
<keyword evidence="5 9" id="KW-0064">Aspartyl protease</keyword>
<keyword evidence="2 9" id="KW-1003">Cell membrane</keyword>
<dbReference type="Proteomes" id="UP000450917">
    <property type="component" value="Unassembled WGS sequence"/>
</dbReference>
<feature type="transmembrane region" description="Helical" evidence="9">
    <location>
        <begin position="118"/>
        <end position="139"/>
    </location>
</feature>
<dbReference type="RefSeq" id="WP_141336416.1">
    <property type="nucleotide sequence ID" value="NZ_JBDLZV010000001.1"/>
</dbReference>
<accession>A0A7X3CRW2</accession>
<dbReference type="PROSITE" id="PS00855">
    <property type="entry name" value="SPASE_II"/>
    <property type="match status" value="1"/>
</dbReference>
<keyword evidence="7 9" id="KW-1133">Transmembrane helix</keyword>
<evidence type="ECO:0000256" key="1">
    <source>
        <dbReference type="ARBA" id="ARBA00006139"/>
    </source>
</evidence>
<comment type="similarity">
    <text evidence="1 9 11">Belongs to the peptidase A8 family.</text>
</comment>
<evidence type="ECO:0000256" key="3">
    <source>
        <dbReference type="ARBA" id="ARBA00022670"/>
    </source>
</evidence>
<keyword evidence="4 9" id="KW-0812">Transmembrane</keyword>
<comment type="function">
    <text evidence="9 10">This protein specifically catalyzes the removal of signal peptides from prolipoproteins.</text>
</comment>
<feature type="transmembrane region" description="Helical" evidence="9">
    <location>
        <begin position="56"/>
        <end position="73"/>
    </location>
</feature>